<evidence type="ECO:0000313" key="1">
    <source>
        <dbReference type="EMBL" id="WQJ51441.1"/>
    </source>
</evidence>
<accession>A0ABZ0Z2X4</accession>
<organism evidence="1 2">
    <name type="scientific">phage Lak_Megaphage_RVC_AP3_GC26</name>
    <dbReference type="NCBI Taxonomy" id="3109225"/>
    <lineage>
        <taxon>Viruses</taxon>
        <taxon>Duplodnaviria</taxon>
        <taxon>Heunggongvirae</taxon>
        <taxon>Uroviricota</taxon>
        <taxon>Caudoviricetes</taxon>
        <taxon>Caudoviricetes code 15 clade</taxon>
    </lineage>
</organism>
<keyword evidence="2" id="KW-1185">Reference proteome</keyword>
<proteinExistence type="predicted"/>
<dbReference type="Proteomes" id="UP001348805">
    <property type="component" value="Segment"/>
</dbReference>
<evidence type="ECO:0000313" key="2">
    <source>
        <dbReference type="Proteomes" id="UP001348805"/>
    </source>
</evidence>
<reference evidence="1 2" key="1">
    <citation type="submission" date="2023-11" db="EMBL/GenBank/DDBJ databases">
        <authorList>
            <person name="Cook R."/>
            <person name="Crisci M."/>
            <person name="Pye H."/>
            <person name="Adriaenssens E."/>
            <person name="Santini J."/>
        </authorList>
    </citation>
    <scope>NUCLEOTIDE SEQUENCE [LARGE SCALE GENOMIC DNA]</scope>
    <source>
        <strain evidence="1">Lak_Megaphage_RVC_AP3_GC26</strain>
    </source>
</reference>
<sequence>MNYISFNEYLNKYLKFKQLHEHEKLNPTNFIYKRCKLNESLLLNKTPLQKNFINLYETYIQTYIDINSYYNLYDKYIDSINEGLIYTYPNDIFIKSFIKETGISDMFYQFIINNTNTKIIQIILYLDEYDLFYNKIKQYIYKCGYFISICQKDIESNQVSLQIEPKYIVEITSKDDKFDQIYDDNNDNVKNKCNGILYHITLASKYNKILNTGLIPKSGNKRSNHPERIYLFPKNKLKILNKSIFEIYAKRLYYKVGTTEYIDSVKPYIFDNKLEIAVLKIDLYKYPQLKYRFFEDPNWSDAVFTYEPVHPICVDLYDTFYI</sequence>
<protein>
    <submittedName>
        <fullName evidence="1">Uncharacterized protein</fullName>
    </submittedName>
</protein>
<name>A0ABZ0Z2X4_9CAUD</name>
<dbReference type="EMBL" id="OR769219">
    <property type="protein sequence ID" value="WQJ51441.1"/>
    <property type="molecule type" value="Genomic_DNA"/>
</dbReference>